<evidence type="ECO:0000313" key="1">
    <source>
        <dbReference type="EMBL" id="CAL1354310.1"/>
    </source>
</evidence>
<reference evidence="1 2" key="1">
    <citation type="submission" date="2024-04" db="EMBL/GenBank/DDBJ databases">
        <authorList>
            <person name="Fracassetti M."/>
        </authorList>
    </citation>
    <scope>NUCLEOTIDE SEQUENCE [LARGE SCALE GENOMIC DNA]</scope>
</reference>
<organism evidence="1 2">
    <name type="scientific">Linum trigynum</name>
    <dbReference type="NCBI Taxonomy" id="586398"/>
    <lineage>
        <taxon>Eukaryota</taxon>
        <taxon>Viridiplantae</taxon>
        <taxon>Streptophyta</taxon>
        <taxon>Embryophyta</taxon>
        <taxon>Tracheophyta</taxon>
        <taxon>Spermatophyta</taxon>
        <taxon>Magnoliopsida</taxon>
        <taxon>eudicotyledons</taxon>
        <taxon>Gunneridae</taxon>
        <taxon>Pentapetalae</taxon>
        <taxon>rosids</taxon>
        <taxon>fabids</taxon>
        <taxon>Malpighiales</taxon>
        <taxon>Linaceae</taxon>
        <taxon>Linum</taxon>
    </lineage>
</organism>
<name>A0AAV2CCT6_9ROSI</name>
<protein>
    <submittedName>
        <fullName evidence="1">Uncharacterized protein</fullName>
    </submittedName>
</protein>
<proteinExistence type="predicted"/>
<dbReference type="AlphaFoldDB" id="A0AAV2CCT6"/>
<dbReference type="Proteomes" id="UP001497516">
    <property type="component" value="Chromosome 1"/>
</dbReference>
<dbReference type="EMBL" id="OZ034813">
    <property type="protein sequence ID" value="CAL1354310.1"/>
    <property type="molecule type" value="Genomic_DNA"/>
</dbReference>
<keyword evidence="2" id="KW-1185">Reference proteome</keyword>
<sequence>MGRAETKHDRVHPKHDRVLPKARLCFSQHSGRVINPSQSTGGLSHYTVVPSIVLWPLMPFLKADSSQGRRIGFLEQKQSPRERKDEEHILEAILELGFIKSSLEIVIGVEIIIP</sequence>
<evidence type="ECO:0000313" key="2">
    <source>
        <dbReference type="Proteomes" id="UP001497516"/>
    </source>
</evidence>
<accession>A0AAV2CCT6</accession>
<gene>
    <name evidence="1" type="ORF">LTRI10_LOCUS2134</name>
</gene>